<keyword evidence="2" id="KW-1185">Reference proteome</keyword>
<organism evidence="1 2">
    <name type="scientific">Bauhinia variegata</name>
    <name type="common">Purple orchid tree</name>
    <name type="synonym">Phanera variegata</name>
    <dbReference type="NCBI Taxonomy" id="167791"/>
    <lineage>
        <taxon>Eukaryota</taxon>
        <taxon>Viridiplantae</taxon>
        <taxon>Streptophyta</taxon>
        <taxon>Embryophyta</taxon>
        <taxon>Tracheophyta</taxon>
        <taxon>Spermatophyta</taxon>
        <taxon>Magnoliopsida</taxon>
        <taxon>eudicotyledons</taxon>
        <taxon>Gunneridae</taxon>
        <taxon>Pentapetalae</taxon>
        <taxon>rosids</taxon>
        <taxon>fabids</taxon>
        <taxon>Fabales</taxon>
        <taxon>Fabaceae</taxon>
        <taxon>Cercidoideae</taxon>
        <taxon>Cercideae</taxon>
        <taxon>Bauhiniinae</taxon>
        <taxon>Bauhinia</taxon>
    </lineage>
</organism>
<dbReference type="EMBL" id="CM039432">
    <property type="protein sequence ID" value="KAI4333677.1"/>
    <property type="molecule type" value="Genomic_DNA"/>
</dbReference>
<evidence type="ECO:0000313" key="1">
    <source>
        <dbReference type="EMBL" id="KAI4333677.1"/>
    </source>
</evidence>
<reference evidence="1 2" key="1">
    <citation type="journal article" date="2022" name="DNA Res.">
        <title>Chromosomal-level genome assembly of the orchid tree Bauhinia variegata (Leguminosae; Cercidoideae) supports the allotetraploid origin hypothesis of Bauhinia.</title>
        <authorList>
            <person name="Zhong Y."/>
            <person name="Chen Y."/>
            <person name="Zheng D."/>
            <person name="Pang J."/>
            <person name="Liu Y."/>
            <person name="Luo S."/>
            <person name="Meng S."/>
            <person name="Qian L."/>
            <person name="Wei D."/>
            <person name="Dai S."/>
            <person name="Zhou R."/>
        </authorList>
    </citation>
    <scope>NUCLEOTIDE SEQUENCE [LARGE SCALE GENOMIC DNA]</scope>
    <source>
        <strain evidence="1">BV-YZ2020</strain>
    </source>
</reference>
<gene>
    <name evidence="1" type="ORF">L6164_018455</name>
</gene>
<comment type="caution">
    <text evidence="1">The sequence shown here is derived from an EMBL/GenBank/DDBJ whole genome shotgun (WGS) entry which is preliminary data.</text>
</comment>
<accession>A0ACB9NCN2</accession>
<evidence type="ECO:0000313" key="2">
    <source>
        <dbReference type="Proteomes" id="UP000828941"/>
    </source>
</evidence>
<sequence>MAEMTELFPVGKLFERLPTLYDYTITIDLTSSIVFCVLVIFFFRLMYHILHGLFFWYVENEVVQEDLEGGITSAYPSSHQLAIFQALVGTNPPRAWRIVGGLERVFKVKRGQRLRDSNKLPPLVNYGSHDEVVKNFGDCAICLEDFKVGEFCQVFPECKHIFHSNCIDFWLQKKLTCPICRSYIED</sequence>
<protein>
    <submittedName>
        <fullName evidence="1">Uncharacterized protein</fullName>
    </submittedName>
</protein>
<name>A0ACB9NCN2_BAUVA</name>
<dbReference type="Proteomes" id="UP000828941">
    <property type="component" value="Chromosome 7"/>
</dbReference>
<proteinExistence type="predicted"/>